<keyword evidence="1" id="KW-0812">Transmembrane</keyword>
<dbReference type="AlphaFoldDB" id="A0A0E9T035"/>
<organism evidence="2">
    <name type="scientific">Anguilla anguilla</name>
    <name type="common">European freshwater eel</name>
    <name type="synonym">Muraena anguilla</name>
    <dbReference type="NCBI Taxonomy" id="7936"/>
    <lineage>
        <taxon>Eukaryota</taxon>
        <taxon>Metazoa</taxon>
        <taxon>Chordata</taxon>
        <taxon>Craniata</taxon>
        <taxon>Vertebrata</taxon>
        <taxon>Euteleostomi</taxon>
        <taxon>Actinopterygii</taxon>
        <taxon>Neopterygii</taxon>
        <taxon>Teleostei</taxon>
        <taxon>Anguilliformes</taxon>
        <taxon>Anguillidae</taxon>
        <taxon>Anguilla</taxon>
    </lineage>
</organism>
<reference evidence="2" key="2">
    <citation type="journal article" date="2015" name="Fish Shellfish Immunol.">
        <title>Early steps in the European eel (Anguilla anguilla)-Vibrio vulnificus interaction in the gills: Role of the RtxA13 toxin.</title>
        <authorList>
            <person name="Callol A."/>
            <person name="Pajuelo D."/>
            <person name="Ebbesson L."/>
            <person name="Teles M."/>
            <person name="MacKenzie S."/>
            <person name="Amaro C."/>
        </authorList>
    </citation>
    <scope>NUCLEOTIDE SEQUENCE</scope>
</reference>
<keyword evidence="1" id="KW-0472">Membrane</keyword>
<proteinExistence type="predicted"/>
<sequence length="62" mass="7210">MFKSHIVSLGKAMRRRPNISLFICGTFVKQFHMFCKGIYLPTFFKLRRFIGPSVSIGNRATR</sequence>
<reference evidence="2" key="1">
    <citation type="submission" date="2014-11" db="EMBL/GenBank/DDBJ databases">
        <authorList>
            <person name="Amaro Gonzalez C."/>
        </authorList>
    </citation>
    <scope>NUCLEOTIDE SEQUENCE</scope>
</reference>
<name>A0A0E9T035_ANGAN</name>
<protein>
    <submittedName>
        <fullName evidence="2">Uncharacterized protein</fullName>
    </submittedName>
</protein>
<dbReference type="EMBL" id="GBXM01062307">
    <property type="protein sequence ID" value="JAH46270.1"/>
    <property type="molecule type" value="Transcribed_RNA"/>
</dbReference>
<evidence type="ECO:0000256" key="1">
    <source>
        <dbReference type="SAM" id="Phobius"/>
    </source>
</evidence>
<feature type="transmembrane region" description="Helical" evidence="1">
    <location>
        <begin position="21"/>
        <end position="39"/>
    </location>
</feature>
<evidence type="ECO:0000313" key="2">
    <source>
        <dbReference type="EMBL" id="JAH46270.1"/>
    </source>
</evidence>
<keyword evidence="1" id="KW-1133">Transmembrane helix</keyword>
<accession>A0A0E9T035</accession>